<gene>
    <name evidence="10" type="ORF">LACBIDRAFT_296408</name>
</gene>
<dbReference type="KEGG" id="lbc:LACBIDRAFT_296408"/>
<evidence type="ECO:0000256" key="7">
    <source>
        <dbReference type="PIRSR" id="PIRSR601765-1"/>
    </source>
</evidence>
<keyword evidence="3 7" id="KW-0479">Metal-binding</keyword>
<keyword evidence="11" id="KW-1185">Reference proteome</keyword>
<keyword evidence="5 8" id="KW-0456">Lyase</keyword>
<dbReference type="HOGENOM" id="CLU_053879_3_2_1"/>
<comment type="catalytic activity">
    <reaction evidence="6 8">
        <text>hydrogencarbonate + H(+) = CO2 + H2O</text>
        <dbReference type="Rhea" id="RHEA:10748"/>
        <dbReference type="ChEBI" id="CHEBI:15377"/>
        <dbReference type="ChEBI" id="CHEBI:15378"/>
        <dbReference type="ChEBI" id="CHEBI:16526"/>
        <dbReference type="ChEBI" id="CHEBI:17544"/>
        <dbReference type="EC" id="4.2.1.1"/>
    </reaction>
</comment>
<comment type="similarity">
    <text evidence="1 8">Belongs to the beta-class carbonic anhydrase family.</text>
</comment>
<organism evidence="11">
    <name type="scientific">Laccaria bicolor (strain S238N-H82 / ATCC MYA-4686)</name>
    <name type="common">Bicoloured deceiver</name>
    <name type="synonym">Laccaria laccata var. bicolor</name>
    <dbReference type="NCBI Taxonomy" id="486041"/>
    <lineage>
        <taxon>Eukaryota</taxon>
        <taxon>Fungi</taxon>
        <taxon>Dikarya</taxon>
        <taxon>Basidiomycota</taxon>
        <taxon>Agaricomycotina</taxon>
        <taxon>Agaricomycetes</taxon>
        <taxon>Agaricomycetidae</taxon>
        <taxon>Agaricales</taxon>
        <taxon>Agaricineae</taxon>
        <taxon>Hydnangiaceae</taxon>
        <taxon>Laccaria</taxon>
    </lineage>
</organism>
<dbReference type="EMBL" id="DS547100">
    <property type="protein sequence ID" value="EDR08886.1"/>
    <property type="molecule type" value="Genomic_DNA"/>
</dbReference>
<dbReference type="AlphaFoldDB" id="B0D8Q8"/>
<proteinExistence type="inferred from homology"/>
<keyword evidence="9" id="KW-0732">Signal</keyword>
<feature type="binding site" evidence="7">
    <location>
        <position position="143"/>
    </location>
    <ligand>
        <name>Zn(2+)</name>
        <dbReference type="ChEBI" id="CHEBI:29105"/>
    </ligand>
</feature>
<feature type="chain" id="PRO_5002747119" description="Carbonic anhydrase" evidence="9">
    <location>
        <begin position="20"/>
        <end position="314"/>
    </location>
</feature>
<dbReference type="SUPFAM" id="SSF53056">
    <property type="entry name" value="beta-carbonic anhydrase, cab"/>
    <property type="match status" value="1"/>
</dbReference>
<dbReference type="InterPro" id="IPR001765">
    <property type="entry name" value="Carbonic_anhydrase"/>
</dbReference>
<feature type="signal peptide" evidence="9">
    <location>
        <begin position="1"/>
        <end position="19"/>
    </location>
</feature>
<reference evidence="10 11" key="1">
    <citation type="journal article" date="2008" name="Nature">
        <title>The genome of Laccaria bicolor provides insights into mycorrhizal symbiosis.</title>
        <authorList>
            <person name="Martin F."/>
            <person name="Aerts A."/>
            <person name="Ahren D."/>
            <person name="Brun A."/>
            <person name="Danchin E.G.J."/>
            <person name="Duchaussoy F."/>
            <person name="Gibon J."/>
            <person name="Kohler A."/>
            <person name="Lindquist E."/>
            <person name="Pereda V."/>
            <person name="Salamov A."/>
            <person name="Shapiro H.J."/>
            <person name="Wuyts J."/>
            <person name="Blaudez D."/>
            <person name="Buee M."/>
            <person name="Brokstein P."/>
            <person name="Canbaeck B."/>
            <person name="Cohen D."/>
            <person name="Courty P.E."/>
            <person name="Coutinho P.M."/>
            <person name="Delaruelle C."/>
            <person name="Detter J.C."/>
            <person name="Deveau A."/>
            <person name="DiFazio S."/>
            <person name="Duplessis S."/>
            <person name="Fraissinet-Tachet L."/>
            <person name="Lucic E."/>
            <person name="Frey-Klett P."/>
            <person name="Fourrey C."/>
            <person name="Feussner I."/>
            <person name="Gay G."/>
            <person name="Grimwood J."/>
            <person name="Hoegger P.J."/>
            <person name="Jain P."/>
            <person name="Kilaru S."/>
            <person name="Labbe J."/>
            <person name="Lin Y.C."/>
            <person name="Legue V."/>
            <person name="Le Tacon F."/>
            <person name="Marmeisse R."/>
            <person name="Melayah D."/>
            <person name="Montanini B."/>
            <person name="Muratet M."/>
            <person name="Nehls U."/>
            <person name="Niculita-Hirzel H."/>
            <person name="Oudot-Le Secq M.P."/>
            <person name="Peter M."/>
            <person name="Quesneville H."/>
            <person name="Rajashekar B."/>
            <person name="Reich M."/>
            <person name="Rouhier N."/>
            <person name="Schmutz J."/>
            <person name="Yin T."/>
            <person name="Chalot M."/>
            <person name="Henrissat B."/>
            <person name="Kuees U."/>
            <person name="Lucas S."/>
            <person name="Van de Peer Y."/>
            <person name="Podila G.K."/>
            <person name="Polle A."/>
            <person name="Pukkila P.J."/>
            <person name="Richardson P.M."/>
            <person name="Rouze P."/>
            <person name="Sanders I.R."/>
            <person name="Stajich J.E."/>
            <person name="Tunlid A."/>
            <person name="Tuskan G."/>
            <person name="Grigoriev I.V."/>
        </authorList>
    </citation>
    <scope>NUCLEOTIDE SEQUENCE [LARGE SCALE GENOMIC DNA]</scope>
    <source>
        <strain evidence="11">S238N-H82 / ATCC MYA-4686</strain>
    </source>
</reference>
<dbReference type="GeneID" id="6076161"/>
<comment type="cofactor">
    <cofactor evidence="7">
        <name>Zn(2+)</name>
        <dbReference type="ChEBI" id="CHEBI:29105"/>
    </cofactor>
    <text evidence="7">Binds 1 zinc ion per subunit.</text>
</comment>
<evidence type="ECO:0000256" key="8">
    <source>
        <dbReference type="RuleBase" id="RU003956"/>
    </source>
</evidence>
<dbReference type="SMART" id="SM00947">
    <property type="entry name" value="Pro_CA"/>
    <property type="match status" value="1"/>
</dbReference>
<evidence type="ECO:0000256" key="9">
    <source>
        <dbReference type="SAM" id="SignalP"/>
    </source>
</evidence>
<evidence type="ECO:0000256" key="2">
    <source>
        <dbReference type="ARBA" id="ARBA00012925"/>
    </source>
</evidence>
<protein>
    <recommendedName>
        <fullName evidence="2 8">Carbonic anhydrase</fullName>
        <ecNumber evidence="2 8">4.2.1.1</ecNumber>
    </recommendedName>
    <alternativeName>
        <fullName evidence="8">Carbonate dehydratase</fullName>
    </alternativeName>
</protein>
<feature type="binding site" evidence="7">
    <location>
        <position position="70"/>
    </location>
    <ligand>
        <name>Zn(2+)</name>
        <dbReference type="ChEBI" id="CHEBI:29105"/>
    </ligand>
</feature>
<dbReference type="PANTHER" id="PTHR11002:SF76">
    <property type="entry name" value="CARBONIC ANHYDRASE"/>
    <property type="match status" value="1"/>
</dbReference>
<dbReference type="STRING" id="486041.B0D8Q8"/>
<dbReference type="InterPro" id="IPR036874">
    <property type="entry name" value="Carbonic_anhydrase_sf"/>
</dbReference>
<dbReference type="GO" id="GO:0008270">
    <property type="term" value="F:zinc ion binding"/>
    <property type="evidence" value="ECO:0007669"/>
    <property type="project" value="UniProtKB-UniRule"/>
</dbReference>
<evidence type="ECO:0000256" key="5">
    <source>
        <dbReference type="ARBA" id="ARBA00023239"/>
    </source>
</evidence>
<dbReference type="Gene3D" id="3.40.1050.10">
    <property type="entry name" value="Carbonic anhydrase"/>
    <property type="match status" value="1"/>
</dbReference>
<evidence type="ECO:0000313" key="11">
    <source>
        <dbReference type="Proteomes" id="UP000001194"/>
    </source>
</evidence>
<evidence type="ECO:0000256" key="4">
    <source>
        <dbReference type="ARBA" id="ARBA00022833"/>
    </source>
</evidence>
<keyword evidence="4 7" id="KW-0862">Zinc</keyword>
<dbReference type="GO" id="GO:0034599">
    <property type="term" value="P:cellular response to oxidative stress"/>
    <property type="evidence" value="ECO:0007669"/>
    <property type="project" value="TreeGrafter"/>
</dbReference>
<dbReference type="GO" id="GO:0004089">
    <property type="term" value="F:carbonate dehydratase activity"/>
    <property type="evidence" value="ECO:0007669"/>
    <property type="project" value="UniProtKB-UniRule"/>
</dbReference>
<dbReference type="GO" id="GO:0071244">
    <property type="term" value="P:cellular response to carbon dioxide"/>
    <property type="evidence" value="ECO:0007669"/>
    <property type="project" value="TreeGrafter"/>
</dbReference>
<dbReference type="Pfam" id="PF00484">
    <property type="entry name" value="Pro_CA"/>
    <property type="match status" value="1"/>
</dbReference>
<evidence type="ECO:0000256" key="6">
    <source>
        <dbReference type="ARBA" id="ARBA00048348"/>
    </source>
</evidence>
<dbReference type="EC" id="4.2.1.1" evidence="2 8"/>
<comment type="function">
    <text evidence="8">Reversible hydration of carbon dioxide.</text>
</comment>
<evidence type="ECO:0000256" key="1">
    <source>
        <dbReference type="ARBA" id="ARBA00006217"/>
    </source>
</evidence>
<accession>B0D8Q8</accession>
<dbReference type="Proteomes" id="UP000001194">
    <property type="component" value="Unassembled WGS sequence"/>
</dbReference>
<name>B0D8Q8_LACBS</name>
<feature type="binding site" evidence="7">
    <location>
        <position position="72"/>
    </location>
    <ligand>
        <name>Zn(2+)</name>
        <dbReference type="ChEBI" id="CHEBI:29105"/>
    </ligand>
</feature>
<feature type="binding site" evidence="7">
    <location>
        <position position="146"/>
    </location>
    <ligand>
        <name>Zn(2+)</name>
        <dbReference type="ChEBI" id="CHEBI:29105"/>
    </ligand>
</feature>
<evidence type="ECO:0000256" key="3">
    <source>
        <dbReference type="ARBA" id="ARBA00022723"/>
    </source>
</evidence>
<dbReference type="PANTHER" id="PTHR11002">
    <property type="entry name" value="CARBONIC ANHYDRASE"/>
    <property type="match status" value="1"/>
</dbReference>
<dbReference type="RefSeq" id="XP_001880199.1">
    <property type="nucleotide sequence ID" value="XM_001880164.1"/>
</dbReference>
<sequence length="314" mass="34237">MFTNILLLATTAIALVVHAAEAPTKANSTIKFDTLDALYRGNQRFRASAGRRAVAARVVEEPPSFMFIGCLDNRYIANLEGFFHIYSTFERLSPAAIFQTPVGSIVSQNNIANQYSSKDISTDTAVTYAVETLDVKHIIVLGHYGCKGVQTAINGTKSRPNGPATKWIQPVIDMYRRSRRQEIVQLRDSRMPRRGLRNGVTEAPKADEPGFRALVEENVKKSVKALRSQSILAKAYQRGAKGNGKNTGIEVFVHGLVHDPATGEVKNLGVSFGPPGKKVPKVPFAAIAAAKNFQGDKHLPGFFTGKKLKSVSIT</sequence>
<dbReference type="InParanoid" id="B0D8Q8"/>
<evidence type="ECO:0000313" key="10">
    <source>
        <dbReference type="EMBL" id="EDR08886.1"/>
    </source>
</evidence>
<dbReference type="OrthoDB" id="10248475at2759"/>